<protein>
    <recommendedName>
        <fullName evidence="4 10">4-alpha-glucanotransferase</fullName>
        <ecNumber evidence="3 10">2.4.1.25</ecNumber>
    </recommendedName>
    <alternativeName>
        <fullName evidence="8 10">Amylomaltase</fullName>
    </alternativeName>
    <alternativeName>
        <fullName evidence="9 10">Disproportionating enzyme</fullName>
    </alternativeName>
</protein>
<name>A0A7D6ZHP2_9CLOT</name>
<dbReference type="NCBIfam" id="TIGR00217">
    <property type="entry name" value="malQ"/>
    <property type="match status" value="1"/>
</dbReference>
<evidence type="ECO:0000256" key="10">
    <source>
        <dbReference type="RuleBase" id="RU361207"/>
    </source>
</evidence>
<reference evidence="11 12" key="1">
    <citation type="submission" date="2020-07" db="EMBL/GenBank/DDBJ databases">
        <title>Electron transfer.</title>
        <authorList>
            <person name="Huang L."/>
            <person name="Liu X."/>
            <person name="Zhou S."/>
        </authorList>
    </citation>
    <scope>NUCLEOTIDE SEQUENCE [LARGE SCALE GENOMIC DNA]</scope>
    <source>
        <strain evidence="11 12">Lx1</strain>
    </source>
</reference>
<dbReference type="InterPro" id="IPR003385">
    <property type="entry name" value="Glyco_hydro_77"/>
</dbReference>
<sequence>MERGSGIIMHITSLPNKYGIGSFGEEAFKFVNFLKNAGQKYWQVLPLGPTGYGDSPYQCFSAFAGNPYFIGLDLLVKDGLLSLEDIENIDLGQERECVDYYKIFKNKMEILKKAYKNNKESLEEFKLENKNWIEDYGLFMALKNKFDLKAWYDWDKDIRFREKKAMDKYKKELEDEIGYWIFLQYVFHKQWSSLKEYANSNGIKIIGDIPIYVAGDSCDVWADHKMFLLDEERVPLRVAGCPPDYFSETGQLWGNPLYDWVYLDKNNYIWWIDRIKTSLKLYDLVRIDHFRGFEAFWSIPYGDETAINGEWVKGPGVRLFNKIKEELGEVNIIAEDLGLLTQGVIDFLKETGFPGMKVLQFAFSRDYESQYVPHNHIKNCVVYTGTHDNDTFLGWFQDEKNKDDVGYAKEYLKLSEEEGYNWGFIRGAWSSVAALAIAPMQDFLGLDNNYRMNKPSIAENNWRWRAREEQLNEDLEIKIKKLTELYRR</sequence>
<evidence type="ECO:0000256" key="6">
    <source>
        <dbReference type="ARBA" id="ARBA00022679"/>
    </source>
</evidence>
<evidence type="ECO:0000256" key="9">
    <source>
        <dbReference type="ARBA" id="ARBA00031501"/>
    </source>
</evidence>
<dbReference type="Pfam" id="PF02446">
    <property type="entry name" value="Glyco_hydro_77"/>
    <property type="match status" value="1"/>
</dbReference>
<evidence type="ECO:0000256" key="2">
    <source>
        <dbReference type="ARBA" id="ARBA00005684"/>
    </source>
</evidence>
<dbReference type="GO" id="GO:0004134">
    <property type="term" value="F:4-alpha-glucanotransferase activity"/>
    <property type="evidence" value="ECO:0007669"/>
    <property type="project" value="UniProtKB-EC"/>
</dbReference>
<keyword evidence="7 10" id="KW-0119">Carbohydrate metabolism</keyword>
<dbReference type="EMBL" id="CP059378">
    <property type="protein sequence ID" value="QLY80059.1"/>
    <property type="molecule type" value="Genomic_DNA"/>
</dbReference>
<organism evidence="11 12">
    <name type="scientific">Clostridium intestinale</name>
    <dbReference type="NCBI Taxonomy" id="36845"/>
    <lineage>
        <taxon>Bacteria</taxon>
        <taxon>Bacillati</taxon>
        <taxon>Bacillota</taxon>
        <taxon>Clostridia</taxon>
        <taxon>Eubacteriales</taxon>
        <taxon>Clostridiaceae</taxon>
        <taxon>Clostridium</taxon>
    </lineage>
</organism>
<evidence type="ECO:0000256" key="5">
    <source>
        <dbReference type="ARBA" id="ARBA00022676"/>
    </source>
</evidence>
<comment type="similarity">
    <text evidence="2 10">Belongs to the disproportionating enzyme family.</text>
</comment>
<dbReference type="NCBIfam" id="NF011080">
    <property type="entry name" value="PRK14508.1-3"/>
    <property type="match status" value="1"/>
</dbReference>
<keyword evidence="5 10" id="KW-0328">Glycosyltransferase</keyword>
<accession>A0A7D6ZHP2</accession>
<proteinExistence type="inferred from homology"/>
<dbReference type="InterPro" id="IPR017853">
    <property type="entry name" value="GH"/>
</dbReference>
<evidence type="ECO:0000313" key="12">
    <source>
        <dbReference type="Proteomes" id="UP000512286"/>
    </source>
</evidence>
<dbReference type="PANTHER" id="PTHR32438">
    <property type="entry name" value="4-ALPHA-GLUCANOTRANSFERASE DPE1, CHLOROPLASTIC/AMYLOPLASTIC"/>
    <property type="match status" value="1"/>
</dbReference>
<comment type="catalytic activity">
    <reaction evidence="1 10">
        <text>Transfers a segment of a (1-&gt;4)-alpha-D-glucan to a new position in an acceptor, which may be glucose or a (1-&gt;4)-alpha-D-glucan.</text>
        <dbReference type="EC" id="2.4.1.25"/>
    </reaction>
</comment>
<dbReference type="GO" id="GO:0005975">
    <property type="term" value="P:carbohydrate metabolic process"/>
    <property type="evidence" value="ECO:0007669"/>
    <property type="project" value="InterPro"/>
</dbReference>
<dbReference type="Proteomes" id="UP000512286">
    <property type="component" value="Chromosome"/>
</dbReference>
<evidence type="ECO:0000256" key="1">
    <source>
        <dbReference type="ARBA" id="ARBA00000439"/>
    </source>
</evidence>
<dbReference type="PANTHER" id="PTHR32438:SF5">
    <property type="entry name" value="4-ALPHA-GLUCANOTRANSFERASE DPE1, CHLOROPLASTIC_AMYLOPLASTIC"/>
    <property type="match status" value="1"/>
</dbReference>
<dbReference type="RefSeq" id="WP_181601988.1">
    <property type="nucleotide sequence ID" value="NZ_CP059378.1"/>
</dbReference>
<evidence type="ECO:0000256" key="3">
    <source>
        <dbReference type="ARBA" id="ARBA00012560"/>
    </source>
</evidence>
<evidence type="ECO:0000256" key="4">
    <source>
        <dbReference type="ARBA" id="ARBA00020295"/>
    </source>
</evidence>
<dbReference type="EC" id="2.4.1.25" evidence="3 10"/>
<evidence type="ECO:0000313" key="11">
    <source>
        <dbReference type="EMBL" id="QLY80059.1"/>
    </source>
</evidence>
<evidence type="ECO:0000256" key="7">
    <source>
        <dbReference type="ARBA" id="ARBA00023277"/>
    </source>
</evidence>
<dbReference type="SUPFAM" id="SSF51445">
    <property type="entry name" value="(Trans)glycosidases"/>
    <property type="match status" value="1"/>
</dbReference>
<evidence type="ECO:0000256" key="8">
    <source>
        <dbReference type="ARBA" id="ARBA00031423"/>
    </source>
</evidence>
<keyword evidence="6 10" id="KW-0808">Transferase</keyword>
<dbReference type="Gene3D" id="3.20.20.80">
    <property type="entry name" value="Glycosidases"/>
    <property type="match status" value="1"/>
</dbReference>
<gene>
    <name evidence="11" type="primary">malQ</name>
    <name evidence="11" type="ORF">HZF06_00205</name>
</gene>
<dbReference type="AlphaFoldDB" id="A0A7D6ZHP2"/>
<dbReference type="KEGG" id="cint:HZF06_00205"/>